<name>A0A1E5HC52_9ENTE</name>
<dbReference type="NCBIfam" id="NF033218">
    <property type="entry name" value="anchor_AmaP"/>
    <property type="match status" value="1"/>
</dbReference>
<keyword evidence="1" id="KW-0812">Transmembrane</keyword>
<proteinExistence type="predicted"/>
<evidence type="ECO:0000313" key="2">
    <source>
        <dbReference type="EMBL" id="OEG22518.1"/>
    </source>
</evidence>
<comment type="caution">
    <text evidence="2">The sequence shown here is derived from an EMBL/GenBank/DDBJ whole genome shotgun (WGS) entry which is preliminary data.</text>
</comment>
<sequence length="191" mass="21933">MGRFKKFVWFLLSIALLLQLFSVVIQYQYIADLPIIFLSLEEYPLIGPFIPMFLFYSGCTLFLLVVMGLLIVLFFPVNQKYLLIQKEHSKITIEQKALESLILAEIKKISFITKATVNVKVFKKHQRLISVIKGQISSDDEAVASLEGLIDSIEGTFEQMFSLPKESVRLKLKLKPFKGEVTKTDNRKRVV</sequence>
<keyword evidence="1" id="KW-0472">Membrane</keyword>
<evidence type="ECO:0008006" key="4">
    <source>
        <dbReference type="Google" id="ProtNLM"/>
    </source>
</evidence>
<dbReference type="EMBL" id="MIKC01000014">
    <property type="protein sequence ID" value="OEG22518.1"/>
    <property type="molecule type" value="Genomic_DNA"/>
</dbReference>
<dbReference type="RefSeq" id="WP_069640054.1">
    <property type="nucleotide sequence ID" value="NZ_JAFBEZ010000025.1"/>
</dbReference>
<accession>A0A1E5HC52</accession>
<dbReference type="OrthoDB" id="2193654at2"/>
<gene>
    <name evidence="2" type="ORF">BCR24_15015</name>
</gene>
<dbReference type="Proteomes" id="UP000094469">
    <property type="component" value="Unassembled WGS sequence"/>
</dbReference>
<feature type="transmembrane region" description="Helical" evidence="1">
    <location>
        <begin position="7"/>
        <end position="29"/>
    </location>
</feature>
<dbReference type="STRING" id="1131292.BCR24_15015"/>
<evidence type="ECO:0000256" key="1">
    <source>
        <dbReference type="SAM" id="Phobius"/>
    </source>
</evidence>
<reference evidence="3" key="1">
    <citation type="submission" date="2016-09" db="EMBL/GenBank/DDBJ databases">
        <authorList>
            <person name="Gulvik C.A."/>
        </authorList>
    </citation>
    <scope>NUCLEOTIDE SEQUENCE [LARGE SCALE GENOMIC DNA]</scope>
    <source>
        <strain evidence="3">LMG 26676</strain>
    </source>
</reference>
<keyword evidence="3" id="KW-1185">Reference proteome</keyword>
<organism evidence="2 3">
    <name type="scientific">Enterococcus ureilyticus</name>
    <dbReference type="NCBI Taxonomy" id="1131292"/>
    <lineage>
        <taxon>Bacteria</taxon>
        <taxon>Bacillati</taxon>
        <taxon>Bacillota</taxon>
        <taxon>Bacilli</taxon>
        <taxon>Lactobacillales</taxon>
        <taxon>Enterococcaceae</taxon>
        <taxon>Enterococcus</taxon>
    </lineage>
</organism>
<evidence type="ECO:0000313" key="3">
    <source>
        <dbReference type="Proteomes" id="UP000094469"/>
    </source>
</evidence>
<protein>
    <recommendedName>
        <fullName evidence="4">Alkaline shock response membrane anchor protein AmaP</fullName>
    </recommendedName>
</protein>
<feature type="transmembrane region" description="Helical" evidence="1">
    <location>
        <begin position="49"/>
        <end position="75"/>
    </location>
</feature>
<keyword evidence="1" id="KW-1133">Transmembrane helix</keyword>
<dbReference type="AlphaFoldDB" id="A0A1E5HC52"/>